<evidence type="ECO:0000259" key="3">
    <source>
        <dbReference type="Pfam" id="PF13649"/>
    </source>
</evidence>
<dbReference type="Gene3D" id="3.40.50.150">
    <property type="entry name" value="Vaccinia Virus protein VP39"/>
    <property type="match status" value="1"/>
</dbReference>
<dbReference type="Pfam" id="PF13649">
    <property type="entry name" value="Methyltransf_25"/>
    <property type="match status" value="1"/>
</dbReference>
<evidence type="ECO:0000313" key="5">
    <source>
        <dbReference type="Proteomes" id="UP001500058"/>
    </source>
</evidence>
<dbReference type="PANTHER" id="PTHR43861">
    <property type="entry name" value="TRANS-ACONITATE 2-METHYLTRANSFERASE-RELATED"/>
    <property type="match status" value="1"/>
</dbReference>
<keyword evidence="2" id="KW-0808">Transferase</keyword>
<dbReference type="SUPFAM" id="SSF53335">
    <property type="entry name" value="S-adenosyl-L-methionine-dependent methyltransferases"/>
    <property type="match status" value="1"/>
</dbReference>
<sequence length="243" mass="26641">MTDTPGAPSAAHEPWVIDELEHAGPEHLDPALVAGFDRKQGYPDPAPDIAALRRHGAGKDATVVDLGAGTGRFALAAAREFARVVAVDVSPAMLEHLRARAAEEGTANLECVRAGFLGYEHPGPPADAVHTRHALHQLPDFWKAVALDRIARLLRPGGVLRLRDLVFDFRPAEAGAVLEEWMAGAADDPARGYTRQDYAEHLRTEYSTFRWLLEPMLDAAGFEIVETEYEGRLFGTYTCLRRP</sequence>
<accession>A0ABP5VZ19</accession>
<dbReference type="EMBL" id="BAAATJ010000027">
    <property type="protein sequence ID" value="GAA2412293.1"/>
    <property type="molecule type" value="Genomic_DNA"/>
</dbReference>
<evidence type="ECO:0000256" key="2">
    <source>
        <dbReference type="ARBA" id="ARBA00022679"/>
    </source>
</evidence>
<dbReference type="GO" id="GO:0032259">
    <property type="term" value="P:methylation"/>
    <property type="evidence" value="ECO:0007669"/>
    <property type="project" value="UniProtKB-KW"/>
</dbReference>
<evidence type="ECO:0000256" key="1">
    <source>
        <dbReference type="ARBA" id="ARBA00022603"/>
    </source>
</evidence>
<dbReference type="RefSeq" id="WP_344633090.1">
    <property type="nucleotide sequence ID" value="NZ_BAAATJ010000027.1"/>
</dbReference>
<proteinExistence type="predicted"/>
<name>A0ABP5VZ19_9ACTN</name>
<dbReference type="InterPro" id="IPR041698">
    <property type="entry name" value="Methyltransf_25"/>
</dbReference>
<dbReference type="GO" id="GO:0008168">
    <property type="term" value="F:methyltransferase activity"/>
    <property type="evidence" value="ECO:0007669"/>
    <property type="project" value="UniProtKB-KW"/>
</dbReference>
<feature type="domain" description="Methyltransferase" evidence="3">
    <location>
        <begin position="63"/>
        <end position="158"/>
    </location>
</feature>
<organism evidence="4 5">
    <name type="scientific">Streptomyces glaucosporus</name>
    <dbReference type="NCBI Taxonomy" id="284044"/>
    <lineage>
        <taxon>Bacteria</taxon>
        <taxon>Bacillati</taxon>
        <taxon>Actinomycetota</taxon>
        <taxon>Actinomycetes</taxon>
        <taxon>Kitasatosporales</taxon>
        <taxon>Streptomycetaceae</taxon>
        <taxon>Streptomyces</taxon>
    </lineage>
</organism>
<keyword evidence="1 4" id="KW-0489">Methyltransferase</keyword>
<gene>
    <name evidence="4" type="ORF">GCM10010420_46930</name>
</gene>
<dbReference type="CDD" id="cd02440">
    <property type="entry name" value="AdoMet_MTases"/>
    <property type="match status" value="1"/>
</dbReference>
<comment type="caution">
    <text evidence="4">The sequence shown here is derived from an EMBL/GenBank/DDBJ whole genome shotgun (WGS) entry which is preliminary data.</text>
</comment>
<reference evidence="5" key="1">
    <citation type="journal article" date="2019" name="Int. J. Syst. Evol. Microbiol.">
        <title>The Global Catalogue of Microorganisms (GCM) 10K type strain sequencing project: providing services to taxonomists for standard genome sequencing and annotation.</title>
        <authorList>
            <consortium name="The Broad Institute Genomics Platform"/>
            <consortium name="The Broad Institute Genome Sequencing Center for Infectious Disease"/>
            <person name="Wu L."/>
            <person name="Ma J."/>
        </authorList>
    </citation>
    <scope>NUCLEOTIDE SEQUENCE [LARGE SCALE GENOMIC DNA]</scope>
    <source>
        <strain evidence="5">JCM 6921</strain>
    </source>
</reference>
<evidence type="ECO:0000313" key="4">
    <source>
        <dbReference type="EMBL" id="GAA2412293.1"/>
    </source>
</evidence>
<keyword evidence="5" id="KW-1185">Reference proteome</keyword>
<protein>
    <submittedName>
        <fullName evidence="4">Class I SAM-dependent methyltransferase</fullName>
    </submittedName>
</protein>
<dbReference type="PANTHER" id="PTHR43861:SF1">
    <property type="entry name" value="TRANS-ACONITATE 2-METHYLTRANSFERASE"/>
    <property type="match status" value="1"/>
</dbReference>
<dbReference type="InterPro" id="IPR029063">
    <property type="entry name" value="SAM-dependent_MTases_sf"/>
</dbReference>
<dbReference type="Proteomes" id="UP001500058">
    <property type="component" value="Unassembled WGS sequence"/>
</dbReference>